<evidence type="ECO:0000256" key="5">
    <source>
        <dbReference type="ARBA" id="ARBA00023136"/>
    </source>
</evidence>
<keyword evidence="5 6" id="KW-0472">Membrane</keyword>
<dbReference type="EMBL" id="JAIMJA010000012">
    <property type="protein sequence ID" value="MCE2595643.1"/>
    <property type="molecule type" value="Genomic_DNA"/>
</dbReference>
<dbReference type="Proteomes" id="UP001201273">
    <property type="component" value="Unassembled WGS sequence"/>
</dbReference>
<dbReference type="PANTHER" id="PTHR30485:SF2">
    <property type="entry name" value="BLL0597 PROTEIN"/>
    <property type="match status" value="1"/>
</dbReference>
<accession>A0ABS8WBL6</accession>
<feature type="transmembrane region" description="Helical" evidence="6">
    <location>
        <begin position="41"/>
        <end position="59"/>
    </location>
</feature>
<dbReference type="PANTHER" id="PTHR30485">
    <property type="entry name" value="NI/FE-HYDROGENASE 1 B-TYPE CYTOCHROME SUBUNIT"/>
    <property type="match status" value="1"/>
</dbReference>
<name>A0ABS8WBL6_9GAMM</name>
<evidence type="ECO:0000256" key="4">
    <source>
        <dbReference type="ARBA" id="ARBA00022989"/>
    </source>
</evidence>
<evidence type="ECO:0000256" key="1">
    <source>
        <dbReference type="ARBA" id="ARBA00004651"/>
    </source>
</evidence>
<feature type="domain" description="Cytochrome b561 bacterial/Ni-hydrogenase" evidence="7">
    <location>
        <begin position="10"/>
        <end position="170"/>
    </location>
</feature>
<evidence type="ECO:0000313" key="8">
    <source>
        <dbReference type="EMBL" id="MCE2595643.1"/>
    </source>
</evidence>
<keyword evidence="4 6" id="KW-1133">Transmembrane helix</keyword>
<keyword evidence="2" id="KW-1003">Cell membrane</keyword>
<organism evidence="8 9">
    <name type="scientific">Motilimonas cestriensis</name>
    <dbReference type="NCBI Taxonomy" id="2742685"/>
    <lineage>
        <taxon>Bacteria</taxon>
        <taxon>Pseudomonadati</taxon>
        <taxon>Pseudomonadota</taxon>
        <taxon>Gammaproteobacteria</taxon>
        <taxon>Alteromonadales</taxon>
        <taxon>Alteromonadales genera incertae sedis</taxon>
        <taxon>Motilimonas</taxon>
    </lineage>
</organism>
<evidence type="ECO:0000256" key="6">
    <source>
        <dbReference type="SAM" id="Phobius"/>
    </source>
</evidence>
<keyword evidence="9" id="KW-1185">Reference proteome</keyword>
<dbReference type="RefSeq" id="WP_233053158.1">
    <property type="nucleotide sequence ID" value="NZ_JAIMJA010000012.1"/>
</dbReference>
<evidence type="ECO:0000256" key="3">
    <source>
        <dbReference type="ARBA" id="ARBA00022692"/>
    </source>
</evidence>
<evidence type="ECO:0000313" key="9">
    <source>
        <dbReference type="Proteomes" id="UP001201273"/>
    </source>
</evidence>
<comment type="caution">
    <text evidence="8">The sequence shown here is derived from an EMBL/GenBank/DDBJ whole genome shotgun (WGS) entry which is preliminary data.</text>
</comment>
<feature type="transmembrane region" description="Helical" evidence="6">
    <location>
        <begin position="12"/>
        <end position="29"/>
    </location>
</feature>
<protein>
    <submittedName>
        <fullName evidence="8">Cytochrome b/b6 domain-containing protein</fullName>
    </submittedName>
</protein>
<comment type="subcellular location">
    <subcellularLocation>
        <location evidence="1">Cell membrane</location>
        <topology evidence="1">Multi-pass membrane protein</topology>
    </subcellularLocation>
</comment>
<dbReference type="Pfam" id="PF01292">
    <property type="entry name" value="Ni_hydr_CYTB"/>
    <property type="match status" value="1"/>
</dbReference>
<keyword evidence="3 6" id="KW-0812">Transmembrane</keyword>
<proteinExistence type="predicted"/>
<sequence length="172" mass="19550">MENSPSQPIWDIVVRLTHWGVAGLFFANFFFTEEGSDIHEWVGYSLVALVVVRLCWGLITDSHARLSRFFPSFSTAIEHLKEVKQTKQDTHRGHNPAGALMVWFIWLNLLLIGLSGWAMGTDALWGEDWVKEIHEFLVNLTMLAVCGHVFAVVAMTKITKNNYLKGIIKGHR</sequence>
<dbReference type="InterPro" id="IPR016174">
    <property type="entry name" value="Di-haem_cyt_TM"/>
</dbReference>
<evidence type="ECO:0000256" key="2">
    <source>
        <dbReference type="ARBA" id="ARBA00022475"/>
    </source>
</evidence>
<dbReference type="Gene3D" id="1.20.950.20">
    <property type="entry name" value="Transmembrane di-heme cytochromes, Chain C"/>
    <property type="match status" value="1"/>
</dbReference>
<reference evidence="8 9" key="1">
    <citation type="journal article" date="2022" name="Environ. Microbiol. Rep.">
        <title>Eco-phylogenetic analyses reveal divergent evolution of vitamin B12 metabolism in the marine bacterial family 'Psychromonadaceae'.</title>
        <authorList>
            <person name="Jin X."/>
            <person name="Yang Y."/>
            <person name="Cao H."/>
            <person name="Gao B."/>
            <person name="Zhao Z."/>
        </authorList>
    </citation>
    <scope>NUCLEOTIDE SEQUENCE [LARGE SCALE GENOMIC DNA]</scope>
    <source>
        <strain evidence="8 9">MKS20</strain>
    </source>
</reference>
<feature type="transmembrane region" description="Helical" evidence="6">
    <location>
        <begin position="136"/>
        <end position="155"/>
    </location>
</feature>
<evidence type="ECO:0000259" key="7">
    <source>
        <dbReference type="Pfam" id="PF01292"/>
    </source>
</evidence>
<dbReference type="InterPro" id="IPR011577">
    <property type="entry name" value="Cyt_b561_bac/Ni-Hgenase"/>
</dbReference>
<dbReference type="InterPro" id="IPR051542">
    <property type="entry name" value="Hydrogenase_cytochrome"/>
</dbReference>
<gene>
    <name evidence="8" type="ORF">K6Y31_12515</name>
</gene>
<dbReference type="SUPFAM" id="SSF81342">
    <property type="entry name" value="Transmembrane di-heme cytochromes"/>
    <property type="match status" value="1"/>
</dbReference>
<feature type="transmembrane region" description="Helical" evidence="6">
    <location>
        <begin position="97"/>
        <end position="116"/>
    </location>
</feature>